<accession>A0ABR2KHY8</accession>
<dbReference type="EMBL" id="JAPFFF010000005">
    <property type="protein sequence ID" value="KAK8890376.1"/>
    <property type="molecule type" value="Genomic_DNA"/>
</dbReference>
<name>A0ABR2KHY8_9EUKA</name>
<keyword evidence="1" id="KW-0812">Transmembrane</keyword>
<keyword evidence="3" id="KW-1185">Reference proteome</keyword>
<reference evidence="2 3" key="1">
    <citation type="submission" date="2024-04" db="EMBL/GenBank/DDBJ databases">
        <title>Tritrichomonas musculus Genome.</title>
        <authorList>
            <person name="Alves-Ferreira E."/>
            <person name="Grigg M."/>
            <person name="Lorenzi H."/>
            <person name="Galac M."/>
        </authorList>
    </citation>
    <scope>NUCLEOTIDE SEQUENCE [LARGE SCALE GENOMIC DNA]</scope>
    <source>
        <strain evidence="2 3">EAF2021</strain>
    </source>
</reference>
<keyword evidence="1" id="KW-0472">Membrane</keyword>
<evidence type="ECO:0000313" key="3">
    <source>
        <dbReference type="Proteomes" id="UP001470230"/>
    </source>
</evidence>
<dbReference type="Proteomes" id="UP001470230">
    <property type="component" value="Unassembled WGS sequence"/>
</dbReference>
<evidence type="ECO:0000256" key="1">
    <source>
        <dbReference type="SAM" id="Phobius"/>
    </source>
</evidence>
<comment type="caution">
    <text evidence="2">The sequence shown here is derived from an EMBL/GenBank/DDBJ whole genome shotgun (WGS) entry which is preliminary data.</text>
</comment>
<organism evidence="2 3">
    <name type="scientific">Tritrichomonas musculus</name>
    <dbReference type="NCBI Taxonomy" id="1915356"/>
    <lineage>
        <taxon>Eukaryota</taxon>
        <taxon>Metamonada</taxon>
        <taxon>Parabasalia</taxon>
        <taxon>Tritrichomonadida</taxon>
        <taxon>Tritrichomonadidae</taxon>
        <taxon>Tritrichomonas</taxon>
    </lineage>
</organism>
<keyword evidence="1" id="KW-1133">Transmembrane helix</keyword>
<sequence>MNHAYCHIKFNRYFNSYDDDESSSSSVDDQYEIHASKDINSIFIGNFECERISTDVINIIKKKVPFTLLYLAFSVFIGLAFFSSIKKFLQIEIESPASRYLISSKFLFDIPTGKNQYFLDSIKNFVCKFKSLFSSWP</sequence>
<proteinExistence type="predicted"/>
<protein>
    <submittedName>
        <fullName evidence="2">Uncharacterized protein</fullName>
    </submittedName>
</protein>
<evidence type="ECO:0000313" key="2">
    <source>
        <dbReference type="EMBL" id="KAK8890376.1"/>
    </source>
</evidence>
<feature type="transmembrane region" description="Helical" evidence="1">
    <location>
        <begin position="68"/>
        <end position="85"/>
    </location>
</feature>
<gene>
    <name evidence="2" type="ORF">M9Y10_035152</name>
</gene>